<dbReference type="Gene3D" id="2.60.200.30">
    <property type="entry name" value="Probable inorganic polyphosphate/atp-NAD kinase, domain 2"/>
    <property type="match status" value="1"/>
</dbReference>
<comment type="caution">
    <text evidence="1">The sequence shown here is derived from an EMBL/GenBank/DDBJ whole genome shotgun (WGS) entry which is preliminary data.</text>
</comment>
<evidence type="ECO:0000313" key="3">
    <source>
        <dbReference type="Proteomes" id="UP001642464"/>
    </source>
</evidence>
<organism evidence="1 3">
    <name type="scientific">Durusdinium trenchii</name>
    <dbReference type="NCBI Taxonomy" id="1381693"/>
    <lineage>
        <taxon>Eukaryota</taxon>
        <taxon>Sar</taxon>
        <taxon>Alveolata</taxon>
        <taxon>Dinophyceae</taxon>
        <taxon>Suessiales</taxon>
        <taxon>Symbiodiniaceae</taxon>
        <taxon>Durusdinium</taxon>
    </lineage>
</organism>
<proteinExistence type="predicted"/>
<gene>
    <name evidence="1" type="ORF">SCF082_LOCUS45495</name>
    <name evidence="2" type="ORF">SCF082_LOCUS45861</name>
</gene>
<dbReference type="PANTHER" id="PTHR20275">
    <property type="entry name" value="NAD KINASE"/>
    <property type="match status" value="1"/>
</dbReference>
<sequence length="150" mass="16503">MVQGDGLIIATPTGSTAYSLAAGGSMMHPAVPGIILTPVCLRPSSRMPANGPSACCGHSFDTEVPIPCHSVRWYFQIARPGTWQQCFDEFCKEASPQGEDRIELKRGDFIEVEVSQYPIPTVCKSSVTADWFRSVNEALQWNLRLEQKKA</sequence>
<dbReference type="SUPFAM" id="SSF111331">
    <property type="entry name" value="NAD kinase/diacylglycerol kinase-like"/>
    <property type="match status" value="2"/>
</dbReference>
<accession>A0ABP0R8Q0</accession>
<dbReference type="Proteomes" id="UP001642464">
    <property type="component" value="Unassembled WGS sequence"/>
</dbReference>
<dbReference type="InterPro" id="IPR017437">
    <property type="entry name" value="ATP-NAD_kinase_PpnK-typ_C"/>
</dbReference>
<keyword evidence="3" id="KW-1185">Reference proteome</keyword>
<name>A0ABP0R8Q0_9DINO</name>
<dbReference type="InterPro" id="IPR016064">
    <property type="entry name" value="NAD/diacylglycerol_kinase_sf"/>
</dbReference>
<dbReference type="PANTHER" id="PTHR20275:SF0">
    <property type="entry name" value="NAD KINASE"/>
    <property type="match status" value="1"/>
</dbReference>
<evidence type="ECO:0000313" key="2">
    <source>
        <dbReference type="EMBL" id="CAK9097767.1"/>
    </source>
</evidence>
<protein>
    <submittedName>
        <fullName evidence="1">Chloroplastic</fullName>
    </submittedName>
</protein>
<dbReference type="Pfam" id="PF20143">
    <property type="entry name" value="NAD_kinase_C"/>
    <property type="match status" value="1"/>
</dbReference>
<reference evidence="1 3" key="1">
    <citation type="submission" date="2024-02" db="EMBL/GenBank/DDBJ databases">
        <authorList>
            <person name="Chen Y."/>
            <person name="Shah S."/>
            <person name="Dougan E. K."/>
            <person name="Thang M."/>
            <person name="Chan C."/>
        </authorList>
    </citation>
    <scope>NUCLEOTIDE SEQUENCE [LARGE SCALE GENOMIC DNA]</scope>
</reference>
<evidence type="ECO:0000313" key="1">
    <source>
        <dbReference type="EMBL" id="CAK9096959.1"/>
    </source>
</evidence>
<dbReference type="EMBL" id="CAXAMM010041173">
    <property type="protein sequence ID" value="CAK9097767.1"/>
    <property type="molecule type" value="Genomic_DNA"/>
</dbReference>
<dbReference type="EMBL" id="CAXAMM010041040">
    <property type="protein sequence ID" value="CAK9096959.1"/>
    <property type="molecule type" value="Genomic_DNA"/>
</dbReference>